<organism evidence="2 3">
    <name type="scientific">Streptomyces microflavus</name>
    <name type="common">Streptomyces lipmanii</name>
    <dbReference type="NCBI Taxonomy" id="1919"/>
    <lineage>
        <taxon>Bacteria</taxon>
        <taxon>Bacillati</taxon>
        <taxon>Actinomycetota</taxon>
        <taxon>Actinomycetes</taxon>
        <taxon>Kitasatosporales</taxon>
        <taxon>Streptomycetaceae</taxon>
        <taxon>Streptomyces</taxon>
    </lineage>
</organism>
<dbReference type="Pfam" id="PF13304">
    <property type="entry name" value="AAA_21"/>
    <property type="match status" value="2"/>
</dbReference>
<reference evidence="2 3" key="1">
    <citation type="submission" date="2020-05" db="EMBL/GenBank/DDBJ databases">
        <title>Whole genome shotgun sequence of Streptomyces microflavus NBRC 13062.</title>
        <authorList>
            <person name="Komaki H."/>
            <person name="Tamura T."/>
        </authorList>
    </citation>
    <scope>NUCLEOTIDE SEQUENCE [LARGE SCALE GENOMIC DNA]</scope>
    <source>
        <strain evidence="2 3">NBRC 13062</strain>
    </source>
</reference>
<feature type="domain" description="ATPase AAA-type core" evidence="1">
    <location>
        <begin position="251"/>
        <end position="371"/>
    </location>
</feature>
<gene>
    <name evidence="2" type="ORF">Smic_38490</name>
</gene>
<dbReference type="InterPro" id="IPR003959">
    <property type="entry name" value="ATPase_AAA_core"/>
</dbReference>
<evidence type="ECO:0000313" key="3">
    <source>
        <dbReference type="Proteomes" id="UP000498740"/>
    </source>
</evidence>
<sequence>MRYVEQVTGHAIEEVRLTAFKSFHGAVLPLAPLTVLIGRNSSGKSNALDGLEVLSRLARGDDISEALESRRSAAGPVRGGLSGCVPHGSDRFSLGCTVSTEGGPITLDVTIQVEPEVRILEERLTGPTATGIKPLLISGEPSQRRHHIGAAWHNGKPGRNPSALFLNDRLLTAQLAMRVGGDSEGEIHALWAGAAVLSALTGAFHLDPVPHLMRQYVPARDIHLRRTAENLSAAIGRVQRHDPELFGNLVDLLRGLVDHDIERLLVTRSELGDVMLALDEGALGVTPAREMSDGMLRFLAITTSLLTGGDGLELGPTVIFGVDRSLTLVIEELENGLHPSQAAEVLRLVRGAAAESTTRVLITTHSPALLSALSGDDHQGVIVCSRDRATGTSLLTRLTELNGYATAMGAGPLGDVVTHGRLMREERGGQDYAEFDRLLGIG</sequence>
<dbReference type="PIRSF" id="PIRSF029347">
    <property type="entry name" value="RecF"/>
    <property type="match status" value="1"/>
</dbReference>
<proteinExistence type="predicted"/>
<comment type="caution">
    <text evidence="2">The sequence shown here is derived from an EMBL/GenBank/DDBJ whole genome shotgun (WGS) entry which is preliminary data.</text>
</comment>
<dbReference type="EMBL" id="BLWD01000001">
    <property type="protein sequence ID" value="GFN05293.1"/>
    <property type="molecule type" value="Genomic_DNA"/>
</dbReference>
<evidence type="ECO:0000313" key="2">
    <source>
        <dbReference type="EMBL" id="GFN05293.1"/>
    </source>
</evidence>
<dbReference type="AlphaFoldDB" id="A0A7J0CS50"/>
<dbReference type="InterPro" id="IPR051396">
    <property type="entry name" value="Bact_Antivir_Def_Nuclease"/>
</dbReference>
<name>A0A7J0CS50_STRMI</name>
<dbReference type="SUPFAM" id="SSF52540">
    <property type="entry name" value="P-loop containing nucleoside triphosphate hydrolases"/>
    <property type="match status" value="1"/>
</dbReference>
<dbReference type="Gene3D" id="3.40.50.300">
    <property type="entry name" value="P-loop containing nucleotide triphosphate hydrolases"/>
    <property type="match status" value="2"/>
</dbReference>
<dbReference type="Proteomes" id="UP000498740">
    <property type="component" value="Unassembled WGS sequence"/>
</dbReference>
<dbReference type="PANTHER" id="PTHR43581:SF4">
    <property type="entry name" value="ATP_GTP PHOSPHATASE"/>
    <property type="match status" value="1"/>
</dbReference>
<protein>
    <recommendedName>
        <fullName evidence="1">ATPase AAA-type core domain-containing protein</fullName>
    </recommendedName>
</protein>
<dbReference type="InterPro" id="IPR027417">
    <property type="entry name" value="P-loop_NTPase"/>
</dbReference>
<accession>A0A7J0CS50</accession>
<dbReference type="PANTHER" id="PTHR43581">
    <property type="entry name" value="ATP/GTP PHOSPHATASE"/>
    <property type="match status" value="1"/>
</dbReference>
<dbReference type="InterPro" id="IPR014555">
    <property type="entry name" value="RecF-like"/>
</dbReference>
<evidence type="ECO:0000259" key="1">
    <source>
        <dbReference type="Pfam" id="PF13304"/>
    </source>
</evidence>
<feature type="domain" description="ATPase AAA-type core" evidence="1">
    <location>
        <begin position="33"/>
        <end position="100"/>
    </location>
</feature>
<dbReference type="GO" id="GO:0016887">
    <property type="term" value="F:ATP hydrolysis activity"/>
    <property type="evidence" value="ECO:0007669"/>
    <property type="project" value="InterPro"/>
</dbReference>
<dbReference type="GO" id="GO:0005524">
    <property type="term" value="F:ATP binding"/>
    <property type="evidence" value="ECO:0007669"/>
    <property type="project" value="InterPro"/>
</dbReference>